<feature type="transmembrane region" description="Helical" evidence="11">
    <location>
        <begin position="135"/>
        <end position="157"/>
    </location>
</feature>
<dbReference type="SUPFAM" id="SSF52058">
    <property type="entry name" value="L domain-like"/>
    <property type="match status" value="1"/>
</dbReference>
<evidence type="ECO:0000256" key="1">
    <source>
        <dbReference type="ARBA" id="ARBA00004251"/>
    </source>
</evidence>
<evidence type="ECO:0000313" key="14">
    <source>
        <dbReference type="EnsemblPlants" id="AES99959"/>
    </source>
</evidence>
<evidence type="ECO:0000313" key="12">
    <source>
        <dbReference type="EMBL" id="AES99959.1"/>
    </source>
</evidence>
<gene>
    <name evidence="14" type="primary">11431792</name>
    <name evidence="12" type="ordered locus">MTR_5g086650</name>
    <name evidence="13" type="ORF">MtrunA17_Chr5g0439931</name>
</gene>
<evidence type="ECO:0000256" key="7">
    <source>
        <dbReference type="ARBA" id="ARBA00022989"/>
    </source>
</evidence>
<keyword evidence="15" id="KW-1185">Reference proteome</keyword>
<keyword evidence="10" id="KW-0325">Glycoprotein</keyword>
<dbReference type="PANTHER" id="PTHR27004:SF444">
    <property type="entry name" value="TM RESISTANCE PROTEIN, PUTATIVE-RELATED"/>
    <property type="match status" value="1"/>
</dbReference>
<dbReference type="PaxDb" id="3880-AES99959"/>
<dbReference type="Gramene" id="rna32935">
    <property type="protein sequence ID" value="RHN57396.1"/>
    <property type="gene ID" value="gene32935"/>
</dbReference>
<name>G7KCQ0_MEDTR</name>
<comment type="subcellular location">
    <subcellularLocation>
        <location evidence="1">Cell membrane</location>
        <topology evidence="1">Single-pass type I membrane protein</topology>
    </subcellularLocation>
</comment>
<evidence type="ECO:0000256" key="5">
    <source>
        <dbReference type="ARBA" id="ARBA00022692"/>
    </source>
</evidence>
<reference evidence="14" key="3">
    <citation type="submission" date="2015-04" db="UniProtKB">
        <authorList>
            <consortium name="EnsemblPlants"/>
        </authorList>
    </citation>
    <scope>IDENTIFICATION</scope>
    <source>
        <strain evidence="14">cv. Jemalong A17</strain>
    </source>
</reference>
<dbReference type="OrthoDB" id="1434261at2759"/>
<evidence type="ECO:0000313" key="13">
    <source>
        <dbReference type="EMBL" id="RHN57396.1"/>
    </source>
</evidence>
<keyword evidence="6" id="KW-0677">Repeat</keyword>
<evidence type="ECO:0000256" key="6">
    <source>
        <dbReference type="ARBA" id="ARBA00022737"/>
    </source>
</evidence>
<dbReference type="InterPro" id="IPR032675">
    <property type="entry name" value="LRR_dom_sf"/>
</dbReference>
<dbReference type="eggNOG" id="KOG0619">
    <property type="taxonomic scope" value="Eukaryota"/>
</dbReference>
<keyword evidence="4" id="KW-0433">Leucine-rich repeat</keyword>
<accession>G7KCQ0</accession>
<evidence type="ECO:0000256" key="8">
    <source>
        <dbReference type="ARBA" id="ARBA00023136"/>
    </source>
</evidence>
<keyword evidence="5 11" id="KW-0812">Transmembrane</keyword>
<evidence type="ECO:0000256" key="4">
    <source>
        <dbReference type="ARBA" id="ARBA00022614"/>
    </source>
</evidence>
<dbReference type="EMBL" id="PSQE01000005">
    <property type="protein sequence ID" value="RHN57396.1"/>
    <property type="molecule type" value="Genomic_DNA"/>
</dbReference>
<evidence type="ECO:0000256" key="10">
    <source>
        <dbReference type="ARBA" id="ARBA00023180"/>
    </source>
</evidence>
<dbReference type="HOGENOM" id="CLU_000288_18_11_1"/>
<comment type="similarity">
    <text evidence="2">Belongs to the RLP family.</text>
</comment>
<evidence type="ECO:0000256" key="9">
    <source>
        <dbReference type="ARBA" id="ARBA00023170"/>
    </source>
</evidence>
<dbReference type="Proteomes" id="UP000265566">
    <property type="component" value="Chromosome 5"/>
</dbReference>
<dbReference type="OMA" id="IMKITHR"/>
<dbReference type="EMBL" id="CM001221">
    <property type="protein sequence ID" value="AES99959.1"/>
    <property type="molecule type" value="Genomic_DNA"/>
</dbReference>
<dbReference type="InterPro" id="IPR001611">
    <property type="entry name" value="Leu-rich_rpt"/>
</dbReference>
<dbReference type="AlphaFoldDB" id="G7KCQ0"/>
<evidence type="ECO:0000313" key="15">
    <source>
        <dbReference type="Proteomes" id="UP000002051"/>
    </source>
</evidence>
<organism evidence="12 15">
    <name type="scientific">Medicago truncatula</name>
    <name type="common">Barrel medic</name>
    <name type="synonym">Medicago tribuloides</name>
    <dbReference type="NCBI Taxonomy" id="3880"/>
    <lineage>
        <taxon>Eukaryota</taxon>
        <taxon>Viridiplantae</taxon>
        <taxon>Streptophyta</taxon>
        <taxon>Embryophyta</taxon>
        <taxon>Tracheophyta</taxon>
        <taxon>Spermatophyta</taxon>
        <taxon>Magnoliopsida</taxon>
        <taxon>eudicotyledons</taxon>
        <taxon>Gunneridae</taxon>
        <taxon>Pentapetalae</taxon>
        <taxon>rosids</taxon>
        <taxon>fabids</taxon>
        <taxon>Fabales</taxon>
        <taxon>Fabaceae</taxon>
        <taxon>Papilionoideae</taxon>
        <taxon>50 kb inversion clade</taxon>
        <taxon>NPAAA clade</taxon>
        <taxon>Hologalegina</taxon>
        <taxon>IRL clade</taxon>
        <taxon>Trifolieae</taxon>
        <taxon>Medicago</taxon>
    </lineage>
</organism>
<sequence>MCGLYLRLVRVHIVEHRHSLKGLNLLKNGIKSTIPQSLSKLRNLEWSDLSRNQLTGEIPVTLTNLNFLSVLNLSQNHHEGIIPAGQQFGTFGNDSYEGNTMLCGYPLSKPCKNEEDLPPYSTTDDQEESGFGWKAVVIGYGCGAIFGLLLGYNLFFFTGKPE</sequence>
<evidence type="ECO:0000256" key="3">
    <source>
        <dbReference type="ARBA" id="ARBA00022475"/>
    </source>
</evidence>
<dbReference type="KEGG" id="mtr:11431792"/>
<dbReference type="Pfam" id="PF00560">
    <property type="entry name" value="LRR_1"/>
    <property type="match status" value="1"/>
</dbReference>
<reference evidence="12 15" key="1">
    <citation type="journal article" date="2011" name="Nature">
        <title>The Medicago genome provides insight into the evolution of rhizobial symbioses.</title>
        <authorList>
            <person name="Young N.D."/>
            <person name="Debelle F."/>
            <person name="Oldroyd G.E."/>
            <person name="Geurts R."/>
            <person name="Cannon S.B."/>
            <person name="Udvardi M.K."/>
            <person name="Benedito V.A."/>
            <person name="Mayer K.F."/>
            <person name="Gouzy J."/>
            <person name="Schoof H."/>
            <person name="Van de Peer Y."/>
            <person name="Proost S."/>
            <person name="Cook D.R."/>
            <person name="Meyers B.C."/>
            <person name="Spannagl M."/>
            <person name="Cheung F."/>
            <person name="De Mita S."/>
            <person name="Krishnakumar V."/>
            <person name="Gundlach H."/>
            <person name="Zhou S."/>
            <person name="Mudge J."/>
            <person name="Bharti A.K."/>
            <person name="Murray J.D."/>
            <person name="Naoumkina M.A."/>
            <person name="Rosen B."/>
            <person name="Silverstein K.A."/>
            <person name="Tang H."/>
            <person name="Rombauts S."/>
            <person name="Zhao P.X."/>
            <person name="Zhou P."/>
            <person name="Barbe V."/>
            <person name="Bardou P."/>
            <person name="Bechner M."/>
            <person name="Bellec A."/>
            <person name="Berger A."/>
            <person name="Berges H."/>
            <person name="Bidwell S."/>
            <person name="Bisseling T."/>
            <person name="Choisne N."/>
            <person name="Couloux A."/>
            <person name="Denny R."/>
            <person name="Deshpande S."/>
            <person name="Dai X."/>
            <person name="Doyle J.J."/>
            <person name="Dudez A.M."/>
            <person name="Farmer A.D."/>
            <person name="Fouteau S."/>
            <person name="Franken C."/>
            <person name="Gibelin C."/>
            <person name="Gish J."/>
            <person name="Goldstein S."/>
            <person name="Gonzalez A.J."/>
            <person name="Green P.J."/>
            <person name="Hallab A."/>
            <person name="Hartog M."/>
            <person name="Hua A."/>
            <person name="Humphray S.J."/>
            <person name="Jeong D.H."/>
            <person name="Jing Y."/>
            <person name="Jocker A."/>
            <person name="Kenton S.M."/>
            <person name="Kim D.J."/>
            <person name="Klee K."/>
            <person name="Lai H."/>
            <person name="Lang C."/>
            <person name="Lin S."/>
            <person name="Macmil S.L."/>
            <person name="Magdelenat G."/>
            <person name="Matthews L."/>
            <person name="McCorrison J."/>
            <person name="Monaghan E.L."/>
            <person name="Mun J.H."/>
            <person name="Najar F.Z."/>
            <person name="Nicholson C."/>
            <person name="Noirot C."/>
            <person name="O'Bleness M."/>
            <person name="Paule C.R."/>
            <person name="Poulain J."/>
            <person name="Prion F."/>
            <person name="Qin B."/>
            <person name="Qu C."/>
            <person name="Retzel E.F."/>
            <person name="Riddle C."/>
            <person name="Sallet E."/>
            <person name="Samain S."/>
            <person name="Samson N."/>
            <person name="Sanders I."/>
            <person name="Saurat O."/>
            <person name="Scarpelli C."/>
            <person name="Schiex T."/>
            <person name="Segurens B."/>
            <person name="Severin A.J."/>
            <person name="Sherrier D.J."/>
            <person name="Shi R."/>
            <person name="Sims S."/>
            <person name="Singer S.R."/>
            <person name="Sinharoy S."/>
            <person name="Sterck L."/>
            <person name="Viollet A."/>
            <person name="Wang B.B."/>
            <person name="Wang K."/>
            <person name="Wang M."/>
            <person name="Wang X."/>
            <person name="Warfsmann J."/>
            <person name="Weissenbach J."/>
            <person name="White D.D."/>
            <person name="White J.D."/>
            <person name="Wiley G.B."/>
            <person name="Wincker P."/>
            <person name="Xing Y."/>
            <person name="Yang L."/>
            <person name="Yao Z."/>
            <person name="Ying F."/>
            <person name="Zhai J."/>
            <person name="Zhou L."/>
            <person name="Zuber A."/>
            <person name="Denarie J."/>
            <person name="Dixon R.A."/>
            <person name="May G.D."/>
            <person name="Schwartz D.C."/>
            <person name="Rogers J."/>
            <person name="Quetier F."/>
            <person name="Town C.D."/>
            <person name="Roe B.A."/>
        </authorList>
    </citation>
    <scope>NUCLEOTIDE SEQUENCE [LARGE SCALE GENOMIC DNA]</scope>
    <source>
        <strain evidence="12">A17</strain>
        <strain evidence="14 15">cv. Jemalong A17</strain>
    </source>
</reference>
<keyword evidence="7 11" id="KW-1133">Transmembrane helix</keyword>
<dbReference type="EnsemblPlants" id="AES99959">
    <property type="protein sequence ID" value="AES99959"/>
    <property type="gene ID" value="MTR_5g086650"/>
</dbReference>
<proteinExistence type="inferred from homology"/>
<keyword evidence="3" id="KW-1003">Cell membrane</keyword>
<evidence type="ECO:0000256" key="2">
    <source>
        <dbReference type="ARBA" id="ARBA00009592"/>
    </source>
</evidence>
<dbReference type="GO" id="GO:0005886">
    <property type="term" value="C:plasma membrane"/>
    <property type="evidence" value="ECO:0007669"/>
    <property type="project" value="UniProtKB-SubCell"/>
</dbReference>
<reference evidence="13" key="4">
    <citation type="journal article" date="2018" name="Nat. Plants">
        <title>Whole-genome landscape of Medicago truncatula symbiotic genes.</title>
        <authorList>
            <person name="Pecrix Y."/>
            <person name="Gamas P."/>
            <person name="Carrere S."/>
        </authorList>
    </citation>
    <scope>NUCLEOTIDE SEQUENCE</scope>
    <source>
        <tissue evidence="13">Leaves</tissue>
    </source>
</reference>
<evidence type="ECO:0000256" key="11">
    <source>
        <dbReference type="SAM" id="Phobius"/>
    </source>
</evidence>
<keyword evidence="8 11" id="KW-0472">Membrane</keyword>
<keyword evidence="9" id="KW-0675">Receptor</keyword>
<reference evidence="12 15" key="2">
    <citation type="journal article" date="2014" name="BMC Genomics">
        <title>An improved genome release (version Mt4.0) for the model legume Medicago truncatula.</title>
        <authorList>
            <person name="Tang H."/>
            <person name="Krishnakumar V."/>
            <person name="Bidwell S."/>
            <person name="Rosen B."/>
            <person name="Chan A."/>
            <person name="Zhou S."/>
            <person name="Gentzbittel L."/>
            <person name="Childs K.L."/>
            <person name="Yandell M."/>
            <person name="Gundlach H."/>
            <person name="Mayer K.F."/>
            <person name="Schwartz D.C."/>
            <person name="Town C.D."/>
        </authorList>
    </citation>
    <scope>GENOME REANNOTATION</scope>
    <source>
        <strain evidence="14 15">cv. Jemalong A17</strain>
    </source>
</reference>
<dbReference type="Proteomes" id="UP000002051">
    <property type="component" value="Chromosome 5"/>
</dbReference>
<protein>
    <submittedName>
        <fullName evidence="12">PK-LRR TM resistance protein, putative</fullName>
    </submittedName>
    <submittedName>
        <fullName evidence="13">Putative leucine-rich repeat domain, L domain-containing protein</fullName>
    </submittedName>
</protein>
<dbReference type="PANTHER" id="PTHR27004">
    <property type="entry name" value="RECEPTOR-LIKE PROTEIN 12 ISOFORM X1"/>
    <property type="match status" value="1"/>
</dbReference>
<dbReference type="Gene3D" id="3.80.10.10">
    <property type="entry name" value="Ribonuclease Inhibitor"/>
    <property type="match status" value="1"/>
</dbReference>